<organism evidence="1">
    <name type="scientific">marine metagenome</name>
    <dbReference type="NCBI Taxonomy" id="408172"/>
    <lineage>
        <taxon>unclassified sequences</taxon>
        <taxon>metagenomes</taxon>
        <taxon>ecological metagenomes</taxon>
    </lineage>
</organism>
<sequence>MVTKLVETKMEDGLVILMLNNPPNNLLNNEFLDSIHKNIINSESSGARALLFISKLKHFSAGADPEFLSRSRSNEDPMKLINII</sequence>
<proteinExistence type="predicted"/>
<feature type="non-terminal residue" evidence="1">
    <location>
        <position position="84"/>
    </location>
</feature>
<reference evidence="1" key="1">
    <citation type="submission" date="2018-05" db="EMBL/GenBank/DDBJ databases">
        <authorList>
            <person name="Lanie J.A."/>
            <person name="Ng W.-L."/>
            <person name="Kazmierczak K.M."/>
            <person name="Andrzejewski T.M."/>
            <person name="Davidsen T.M."/>
            <person name="Wayne K.J."/>
            <person name="Tettelin H."/>
            <person name="Glass J.I."/>
            <person name="Rusch D."/>
            <person name="Podicherti R."/>
            <person name="Tsui H.-C.T."/>
            <person name="Winkler M.E."/>
        </authorList>
    </citation>
    <scope>NUCLEOTIDE SEQUENCE</scope>
</reference>
<dbReference type="Gene3D" id="3.90.226.10">
    <property type="entry name" value="2-enoyl-CoA Hydratase, Chain A, domain 1"/>
    <property type="match status" value="1"/>
</dbReference>
<dbReference type="SUPFAM" id="SSF52096">
    <property type="entry name" value="ClpP/crotonase"/>
    <property type="match status" value="1"/>
</dbReference>
<dbReference type="InterPro" id="IPR029045">
    <property type="entry name" value="ClpP/crotonase-like_dom_sf"/>
</dbReference>
<dbReference type="AlphaFoldDB" id="A0A382MM96"/>
<dbReference type="EMBL" id="UINC01094019">
    <property type="protein sequence ID" value="SVC48907.1"/>
    <property type="molecule type" value="Genomic_DNA"/>
</dbReference>
<feature type="non-terminal residue" evidence="1">
    <location>
        <position position="1"/>
    </location>
</feature>
<accession>A0A382MM96</accession>
<evidence type="ECO:0000313" key="1">
    <source>
        <dbReference type="EMBL" id="SVC48907.1"/>
    </source>
</evidence>
<gene>
    <name evidence="1" type="ORF">METZ01_LOCUS301761</name>
</gene>
<protein>
    <submittedName>
        <fullName evidence="1">Uncharacterized protein</fullName>
    </submittedName>
</protein>
<name>A0A382MM96_9ZZZZ</name>